<evidence type="ECO:0000313" key="3">
    <source>
        <dbReference type="Proteomes" id="UP001189429"/>
    </source>
</evidence>
<keyword evidence="3" id="KW-1185">Reference proteome</keyword>
<dbReference type="Proteomes" id="UP001189429">
    <property type="component" value="Unassembled WGS sequence"/>
</dbReference>
<sequence>MSRGRPCGVGRSGAVPGPGGLGPNQIRRRPDTLLPEPRMGSRTSRRLVAGAFAAPGVELASGGAAGNQTGDIESTSVLSVESPMLSANTCLGLHGTSAMAGEAERTPCTLLGHNRLGGNPCRREEDRKDDLPSPGQGISRRPPAFDVPEGISCSPGPSLFGREPGGPTHPAEGAPGQARPRHATRSLSARGGGRLASSS</sequence>
<comment type="caution">
    <text evidence="2">The sequence shown here is derived from an EMBL/GenBank/DDBJ whole genome shotgun (WGS) entry which is preliminary data.</text>
</comment>
<proteinExistence type="predicted"/>
<feature type="region of interest" description="Disordered" evidence="1">
    <location>
        <begin position="1"/>
        <end position="43"/>
    </location>
</feature>
<name>A0ABN9T9Z3_9DINO</name>
<gene>
    <name evidence="2" type="ORF">PCOR1329_LOCUS37052</name>
</gene>
<accession>A0ABN9T9Z3</accession>
<organism evidence="2 3">
    <name type="scientific">Prorocentrum cordatum</name>
    <dbReference type="NCBI Taxonomy" id="2364126"/>
    <lineage>
        <taxon>Eukaryota</taxon>
        <taxon>Sar</taxon>
        <taxon>Alveolata</taxon>
        <taxon>Dinophyceae</taxon>
        <taxon>Prorocentrales</taxon>
        <taxon>Prorocentraceae</taxon>
        <taxon>Prorocentrum</taxon>
    </lineage>
</organism>
<evidence type="ECO:0000313" key="2">
    <source>
        <dbReference type="EMBL" id="CAK0842004.1"/>
    </source>
</evidence>
<feature type="compositionally biased region" description="Gly residues" evidence="1">
    <location>
        <begin position="190"/>
        <end position="199"/>
    </location>
</feature>
<protein>
    <submittedName>
        <fullName evidence="2">Uncharacterized protein</fullName>
    </submittedName>
</protein>
<evidence type="ECO:0000256" key="1">
    <source>
        <dbReference type="SAM" id="MobiDB-lite"/>
    </source>
</evidence>
<feature type="compositionally biased region" description="Basic and acidic residues" evidence="1">
    <location>
        <begin position="121"/>
        <end position="131"/>
    </location>
</feature>
<feature type="region of interest" description="Disordered" evidence="1">
    <location>
        <begin position="111"/>
        <end position="199"/>
    </location>
</feature>
<dbReference type="EMBL" id="CAUYUJ010014499">
    <property type="protein sequence ID" value="CAK0842004.1"/>
    <property type="molecule type" value="Genomic_DNA"/>
</dbReference>
<reference evidence="2" key="1">
    <citation type="submission" date="2023-10" db="EMBL/GenBank/DDBJ databases">
        <authorList>
            <person name="Chen Y."/>
            <person name="Shah S."/>
            <person name="Dougan E. K."/>
            <person name="Thang M."/>
            <person name="Chan C."/>
        </authorList>
    </citation>
    <scope>NUCLEOTIDE SEQUENCE [LARGE SCALE GENOMIC DNA]</scope>
</reference>